<dbReference type="InterPro" id="IPR024752">
    <property type="entry name" value="Myb/SANT-like_dom"/>
</dbReference>
<gene>
    <name evidence="3" type="ORF">PtA15_5A678</name>
</gene>
<keyword evidence="4" id="KW-1185">Reference proteome</keyword>
<evidence type="ECO:0000256" key="1">
    <source>
        <dbReference type="SAM" id="MobiDB-lite"/>
    </source>
</evidence>
<sequence length="422" mass="47487">MDGAFKPLTWHPSSDYNESFPWHPRIMMQESFIAGDKRGWHGGAMGNITRVQPSTTPEGTPPRDLAKSSVTATSGSAGFIVQDTIAPGDTCRSQRAVSGNVAKHQISTTPEASPPRDIGTSTTARAPSDDPRPPKKEKLAKEEVQESAQDTWTENKKMKLLVLILKEQTYGFPTKKTSENLPIEGWTNVADQMKKHFGTNFRLNSLKDQLNKIRKTYVDLNFLRKQSGFQWDEQKYMIIANDTSWEKLLKTRSKKKYSQLRQTPFEWYTLAEQVFWEEYEATKPLCVGESSHQAVLPDEGNNSMRITPSSEGTRVENELEQPEYSPRNDNADVGALAGAEPERARIQTQPPFLHAAEEASNPTLRAITLMAPMFLHQVSTVEYAKFVEVVETENNAKVFLCLLSTTNSDTCKAWLIRKSSKL</sequence>
<feature type="compositionally biased region" description="Polar residues" evidence="1">
    <location>
        <begin position="300"/>
        <end position="312"/>
    </location>
</feature>
<dbReference type="PANTHER" id="PTHR47072">
    <property type="match status" value="1"/>
</dbReference>
<evidence type="ECO:0000313" key="4">
    <source>
        <dbReference type="Proteomes" id="UP001164743"/>
    </source>
</evidence>
<dbReference type="EMBL" id="CP110425">
    <property type="protein sequence ID" value="WAQ85104.1"/>
    <property type="molecule type" value="Genomic_DNA"/>
</dbReference>
<dbReference type="PANTHER" id="PTHR47072:SF4">
    <property type="entry name" value="MYB_SANT-LIKE DOMAIN-CONTAINING PROTEIN"/>
    <property type="match status" value="1"/>
</dbReference>
<feature type="domain" description="Myb/SANT-like" evidence="2">
    <location>
        <begin position="152"/>
        <end position="247"/>
    </location>
</feature>
<dbReference type="GeneID" id="77810359"/>
<feature type="compositionally biased region" description="Polar residues" evidence="1">
    <location>
        <begin position="49"/>
        <end position="58"/>
    </location>
</feature>
<dbReference type="Proteomes" id="UP001164743">
    <property type="component" value="Chromosome 5A"/>
</dbReference>
<name>A0ABY7CKC4_9BASI</name>
<organism evidence="3 4">
    <name type="scientific">Puccinia triticina</name>
    <dbReference type="NCBI Taxonomy" id="208348"/>
    <lineage>
        <taxon>Eukaryota</taxon>
        <taxon>Fungi</taxon>
        <taxon>Dikarya</taxon>
        <taxon>Basidiomycota</taxon>
        <taxon>Pucciniomycotina</taxon>
        <taxon>Pucciniomycetes</taxon>
        <taxon>Pucciniales</taxon>
        <taxon>Pucciniaceae</taxon>
        <taxon>Puccinia</taxon>
    </lineage>
</organism>
<dbReference type="RefSeq" id="XP_053020659.1">
    <property type="nucleotide sequence ID" value="XM_053169464.1"/>
</dbReference>
<evidence type="ECO:0000313" key="3">
    <source>
        <dbReference type="EMBL" id="WAQ85104.1"/>
    </source>
</evidence>
<reference evidence="3" key="1">
    <citation type="submission" date="2022-10" db="EMBL/GenBank/DDBJ databases">
        <title>Puccinia triticina Genome sequencing and assembly.</title>
        <authorList>
            <person name="Li C."/>
        </authorList>
    </citation>
    <scope>NUCLEOTIDE SEQUENCE</scope>
    <source>
        <strain evidence="3">Pt15</strain>
    </source>
</reference>
<evidence type="ECO:0000259" key="2">
    <source>
        <dbReference type="Pfam" id="PF12776"/>
    </source>
</evidence>
<feature type="region of interest" description="Disordered" evidence="1">
    <location>
        <begin position="46"/>
        <end position="71"/>
    </location>
</feature>
<feature type="region of interest" description="Disordered" evidence="1">
    <location>
        <begin position="95"/>
        <end position="151"/>
    </location>
</feature>
<protein>
    <recommendedName>
        <fullName evidence="2">Myb/SANT-like domain-containing protein</fullName>
    </recommendedName>
</protein>
<accession>A0ABY7CKC4</accession>
<feature type="region of interest" description="Disordered" evidence="1">
    <location>
        <begin position="293"/>
        <end position="330"/>
    </location>
</feature>
<dbReference type="Pfam" id="PF12776">
    <property type="entry name" value="Myb_DNA-bind_3"/>
    <property type="match status" value="1"/>
</dbReference>
<proteinExistence type="predicted"/>
<feature type="compositionally biased region" description="Basic and acidic residues" evidence="1">
    <location>
        <begin position="127"/>
        <end position="144"/>
    </location>
</feature>